<protein>
    <submittedName>
        <fullName evidence="1">Uncharacterized protein</fullName>
    </submittedName>
</protein>
<accession>A0A172T3B2</accession>
<dbReference type="OrthoDB" id="47404at2"/>
<dbReference type="PATRIC" id="fig|93466.3.peg.1211"/>
<evidence type="ECO:0000313" key="1">
    <source>
        <dbReference type="EMBL" id="ANE41509.1"/>
    </source>
</evidence>
<reference evidence="1 2" key="1">
    <citation type="submission" date="2014-08" db="EMBL/GenBank/DDBJ databases">
        <title>Fervidobacterium pennivorans DYC genome.</title>
        <authorList>
            <person name="Wushke S."/>
        </authorList>
    </citation>
    <scope>NUCLEOTIDE SEQUENCE [LARGE SCALE GENOMIC DNA]</scope>
    <source>
        <strain evidence="1 2">DYC</strain>
    </source>
</reference>
<gene>
    <name evidence="1" type="ORF">JM64_05700</name>
</gene>
<sequence length="306" mass="34661">MGIFLYRVVTYSLNDGQINTTIAKYRVGKLKIKNYYPQFVLADPEDITVINIPWDIVQMTFLELPPTKKERDRIRAAELEIRRIYNLSEDLVVSCVPSAFGKCLVFFLKKSDFFRFLSSYNIDFIPDVAYPNILAELLIVKKLPGRWVYIVLSEHTSGIVIMNGENILNVRMIDLSLNEINHIVKEETGFEIFEIENSGNEELIGQAKKIVDSITYDILGIVGREVIISINTTEQEKLSIEMIDGISLVCRSSIIKEAILSTESDIKSKLSEAILTVLPHPQLSLADLGLLYRGGLELGKVKSITW</sequence>
<organism evidence="1 2">
    <name type="scientific">Fervidobacterium pennivorans</name>
    <dbReference type="NCBI Taxonomy" id="93466"/>
    <lineage>
        <taxon>Bacteria</taxon>
        <taxon>Thermotogati</taxon>
        <taxon>Thermotogota</taxon>
        <taxon>Thermotogae</taxon>
        <taxon>Thermotogales</taxon>
        <taxon>Fervidobacteriaceae</taxon>
        <taxon>Fervidobacterium</taxon>
    </lineage>
</organism>
<evidence type="ECO:0000313" key="2">
    <source>
        <dbReference type="Proteomes" id="UP000077096"/>
    </source>
</evidence>
<proteinExistence type="predicted"/>
<dbReference type="AlphaFoldDB" id="A0A172T3B2"/>
<dbReference type="EMBL" id="CP011393">
    <property type="protein sequence ID" value="ANE41509.1"/>
    <property type="molecule type" value="Genomic_DNA"/>
</dbReference>
<dbReference type="KEGG" id="fng:JM64_05700"/>
<name>A0A172T3B2_FERPE</name>
<dbReference type="Proteomes" id="UP000077096">
    <property type="component" value="Chromosome"/>
</dbReference>